<feature type="chain" id="PRO_5047410375" evidence="1">
    <location>
        <begin position="28"/>
        <end position="176"/>
    </location>
</feature>
<protein>
    <submittedName>
        <fullName evidence="2">Uncharacterized protein</fullName>
    </submittedName>
</protein>
<gene>
    <name evidence="2" type="ORF">MQP27_50085</name>
</gene>
<keyword evidence="3" id="KW-1185">Reference proteome</keyword>
<keyword evidence="1" id="KW-0732">Signal</keyword>
<evidence type="ECO:0000313" key="3">
    <source>
        <dbReference type="Proteomes" id="UP001165269"/>
    </source>
</evidence>
<evidence type="ECO:0000256" key="1">
    <source>
        <dbReference type="SAM" id="SignalP"/>
    </source>
</evidence>
<sequence>MAPRPLKAAVTLAMAAAFSLAALPAHAAPDPDPSVWNDLSKTYDATAKYGYEAFAPKGGFARTDVCVADPKEGGMGYHYVNPANIGSLDPAKPAALLYADEFKDEYADVDEFSEGRKLVAVEWVVKDSGQTAPTLFGETFQKDQLPGYFTLHAWIYKPNPSGLFAPWNPEVACPKA</sequence>
<comment type="caution">
    <text evidence="2">The sequence shown here is derived from an EMBL/GenBank/DDBJ whole genome shotgun (WGS) entry which is preliminary data.</text>
</comment>
<name>A0ABS9YPS5_9ACTN</name>
<organism evidence="2 3">
    <name type="scientific">Streptomyces cylindrosporus</name>
    <dbReference type="NCBI Taxonomy" id="2927583"/>
    <lineage>
        <taxon>Bacteria</taxon>
        <taxon>Bacillati</taxon>
        <taxon>Actinomycetota</taxon>
        <taxon>Actinomycetes</taxon>
        <taxon>Kitasatosporales</taxon>
        <taxon>Streptomycetaceae</taxon>
        <taxon>Streptomyces</taxon>
    </lineage>
</organism>
<accession>A0ABS9YPS5</accession>
<dbReference type="EMBL" id="JALDAY010000025">
    <property type="protein sequence ID" value="MCI3279244.1"/>
    <property type="molecule type" value="Genomic_DNA"/>
</dbReference>
<dbReference type="Proteomes" id="UP001165269">
    <property type="component" value="Unassembled WGS sequence"/>
</dbReference>
<proteinExistence type="predicted"/>
<evidence type="ECO:0000313" key="2">
    <source>
        <dbReference type="EMBL" id="MCI3279244.1"/>
    </source>
</evidence>
<feature type="signal peptide" evidence="1">
    <location>
        <begin position="1"/>
        <end position="27"/>
    </location>
</feature>
<reference evidence="2" key="1">
    <citation type="submission" date="2022-03" db="EMBL/GenBank/DDBJ databases">
        <title>Streptomyces 7R015 and 7R016 isolated from Barleria lupulina in Thailand.</title>
        <authorList>
            <person name="Kanchanasin P."/>
            <person name="Phongsopitanun W."/>
            <person name="Tanasupawat S."/>
        </authorList>
    </citation>
    <scope>NUCLEOTIDE SEQUENCE</scope>
    <source>
        <strain evidence="2">7R015</strain>
    </source>
</reference>
<dbReference type="RefSeq" id="WP_242779125.1">
    <property type="nucleotide sequence ID" value="NZ_JALDAY010000025.1"/>
</dbReference>